<evidence type="ECO:0000313" key="2">
    <source>
        <dbReference type="EMBL" id="KAK8845067.1"/>
    </source>
</evidence>
<organism evidence="2 3">
    <name type="scientific">Tritrichomonas musculus</name>
    <dbReference type="NCBI Taxonomy" id="1915356"/>
    <lineage>
        <taxon>Eukaryota</taxon>
        <taxon>Metamonada</taxon>
        <taxon>Parabasalia</taxon>
        <taxon>Tritrichomonadida</taxon>
        <taxon>Tritrichomonadidae</taxon>
        <taxon>Tritrichomonas</taxon>
    </lineage>
</organism>
<name>A0ABR2HEJ8_9EUKA</name>
<evidence type="ECO:0000256" key="1">
    <source>
        <dbReference type="ARBA" id="ARBA00009100"/>
    </source>
</evidence>
<dbReference type="InterPro" id="IPR028934">
    <property type="entry name" value="Vps26-related"/>
</dbReference>
<sequence length="284" mass="32052">MTEDSSPIELSISLNAFKKNIPYKHPSMPKSVPVFIHGDVIKGKFSIKLKEGTSIQHKGISISLIGKYDGPSSPTVDPFFSNVLQLLPPSKLSISINSTYNFGRLSLPCGSYYGTCFSLIYYVEIKVDRGAQSIVKRKHFYHIKPQKFQKTPLVKGIGITNVLHMDIIFDSTTVDPRIGFIGSLYFELFKLRIVSVSFEIVQREGDIFEYKKDTTLVTFEVLDGAPVRGTLIPIRFFTGSLNLWPAPRNDKITVEYFIKVHAVDETGAIYVKLHPVNFVFQLHQ</sequence>
<dbReference type="Pfam" id="PF03643">
    <property type="entry name" value="Vps26"/>
    <property type="match status" value="1"/>
</dbReference>
<reference evidence="2 3" key="1">
    <citation type="submission" date="2024-04" db="EMBL/GenBank/DDBJ databases">
        <title>Tritrichomonas musculus Genome.</title>
        <authorList>
            <person name="Alves-Ferreira E."/>
            <person name="Grigg M."/>
            <person name="Lorenzi H."/>
            <person name="Galac M."/>
        </authorList>
    </citation>
    <scope>NUCLEOTIDE SEQUENCE [LARGE SCALE GENOMIC DNA]</scope>
    <source>
        <strain evidence="2 3">EAF2021</strain>
    </source>
</reference>
<keyword evidence="3" id="KW-1185">Reference proteome</keyword>
<dbReference type="EMBL" id="JAPFFF010000031">
    <property type="protein sequence ID" value="KAK8845067.1"/>
    <property type="molecule type" value="Genomic_DNA"/>
</dbReference>
<proteinExistence type="inferred from homology"/>
<dbReference type="InterPro" id="IPR014752">
    <property type="entry name" value="Arrestin-like_C"/>
</dbReference>
<comment type="caution">
    <text evidence="2">The sequence shown here is derived from an EMBL/GenBank/DDBJ whole genome shotgun (WGS) entry which is preliminary data.</text>
</comment>
<evidence type="ECO:0000313" key="3">
    <source>
        <dbReference type="Proteomes" id="UP001470230"/>
    </source>
</evidence>
<dbReference type="PANTHER" id="PTHR12233">
    <property type="entry name" value="VACUOLAR PROTEIN SORTING 26 RELATED"/>
    <property type="match status" value="1"/>
</dbReference>
<evidence type="ECO:0008006" key="4">
    <source>
        <dbReference type="Google" id="ProtNLM"/>
    </source>
</evidence>
<protein>
    <recommendedName>
        <fullName evidence="4">Vacuolar protein sorting-associated protein 26</fullName>
    </recommendedName>
</protein>
<comment type="similarity">
    <text evidence="1">Belongs to the VPS26 family.</text>
</comment>
<dbReference type="Proteomes" id="UP001470230">
    <property type="component" value="Unassembled WGS sequence"/>
</dbReference>
<dbReference type="Gene3D" id="2.60.40.640">
    <property type="match status" value="2"/>
</dbReference>
<accession>A0ABR2HEJ8</accession>
<gene>
    <name evidence="2" type="ORF">M9Y10_021244</name>
</gene>